<dbReference type="AlphaFoldDB" id="A0A328AKM9"/>
<dbReference type="PANTHER" id="PTHR33202:SF6">
    <property type="entry name" value="ZINC UPTAKE REGULATION PROTEIN"/>
    <property type="match status" value="1"/>
</dbReference>
<keyword evidence="7" id="KW-0479">Metal-binding</keyword>
<comment type="similarity">
    <text evidence="1">Belongs to the Fur family.</text>
</comment>
<keyword evidence="10" id="KW-1185">Reference proteome</keyword>
<feature type="binding site" evidence="8">
    <location>
        <position position="107"/>
    </location>
    <ligand>
        <name>Fe cation</name>
        <dbReference type="ChEBI" id="CHEBI:24875"/>
    </ligand>
</feature>
<dbReference type="InterPro" id="IPR036390">
    <property type="entry name" value="WH_DNA-bd_sf"/>
</dbReference>
<dbReference type="Gene3D" id="1.10.10.10">
    <property type="entry name" value="Winged helix-like DNA-binding domain superfamily/Winged helix DNA-binding domain"/>
    <property type="match status" value="1"/>
</dbReference>
<dbReference type="GO" id="GO:1900376">
    <property type="term" value="P:regulation of secondary metabolite biosynthetic process"/>
    <property type="evidence" value="ECO:0007669"/>
    <property type="project" value="TreeGrafter"/>
</dbReference>
<evidence type="ECO:0000313" key="9">
    <source>
        <dbReference type="EMBL" id="RAK54945.1"/>
    </source>
</evidence>
<dbReference type="OrthoDB" id="9801127at2"/>
<evidence type="ECO:0000256" key="4">
    <source>
        <dbReference type="ARBA" id="ARBA00023015"/>
    </source>
</evidence>
<evidence type="ECO:0000256" key="3">
    <source>
        <dbReference type="ARBA" id="ARBA00022833"/>
    </source>
</evidence>
<dbReference type="InterPro" id="IPR043135">
    <property type="entry name" value="Fur_C"/>
</dbReference>
<evidence type="ECO:0000256" key="2">
    <source>
        <dbReference type="ARBA" id="ARBA00022491"/>
    </source>
</evidence>
<keyword evidence="8" id="KW-0408">Iron</keyword>
<dbReference type="RefSeq" id="WP_111528695.1">
    <property type="nucleotide sequence ID" value="NZ_JBHRSG010000004.1"/>
</dbReference>
<evidence type="ECO:0000313" key="10">
    <source>
        <dbReference type="Proteomes" id="UP000249254"/>
    </source>
</evidence>
<dbReference type="Proteomes" id="UP000249254">
    <property type="component" value="Unassembled WGS sequence"/>
</dbReference>
<reference evidence="10" key="1">
    <citation type="submission" date="2018-05" db="EMBL/GenBank/DDBJ databases">
        <authorList>
            <person name="Li X."/>
        </authorList>
    </citation>
    <scope>NUCLEOTIDE SEQUENCE [LARGE SCALE GENOMIC DNA]</scope>
    <source>
        <strain evidence="10">LX32</strain>
    </source>
</reference>
<comment type="caution">
    <text evidence="9">The sequence shown here is derived from an EMBL/GenBank/DDBJ whole genome shotgun (WGS) entry which is preliminary data.</text>
</comment>
<comment type="cofactor">
    <cofactor evidence="7">
        <name>Zn(2+)</name>
        <dbReference type="ChEBI" id="CHEBI:29105"/>
    </cofactor>
    <text evidence="7">Binds 1 zinc ion per subunit.</text>
</comment>
<evidence type="ECO:0000256" key="5">
    <source>
        <dbReference type="ARBA" id="ARBA00023125"/>
    </source>
</evidence>
<sequence>MTPARCPHQTPDARPCPLAERLDVARSRCERDGERWTEPRRRTYQLLVEAGRPVKAYDLIAAYKAPGQVAPPPTVYRALEFLLARGLVHRIESRNAFVACEHPETDHAPEFLICECCGRTEELRNDLNRVVREQARARGYVVRTATVELTGLCPACRAS</sequence>
<gene>
    <name evidence="9" type="ORF">DJ017_10595</name>
</gene>
<keyword evidence="2" id="KW-0678">Repressor</keyword>
<evidence type="ECO:0000256" key="1">
    <source>
        <dbReference type="ARBA" id="ARBA00007957"/>
    </source>
</evidence>
<dbReference type="GO" id="GO:0008270">
    <property type="term" value="F:zinc ion binding"/>
    <property type="evidence" value="ECO:0007669"/>
    <property type="project" value="TreeGrafter"/>
</dbReference>
<feature type="binding site" evidence="7">
    <location>
        <position position="117"/>
    </location>
    <ligand>
        <name>Zn(2+)</name>
        <dbReference type="ChEBI" id="CHEBI:29105"/>
    </ligand>
</feature>
<dbReference type="EMBL" id="QFYQ01000001">
    <property type="protein sequence ID" value="RAK54945.1"/>
    <property type="molecule type" value="Genomic_DNA"/>
</dbReference>
<feature type="binding site" evidence="7">
    <location>
        <position position="156"/>
    </location>
    <ligand>
        <name>Zn(2+)</name>
        <dbReference type="ChEBI" id="CHEBI:29105"/>
    </ligand>
</feature>
<name>A0A328AKM9_9CAUL</name>
<dbReference type="GO" id="GO:0005829">
    <property type="term" value="C:cytosol"/>
    <property type="evidence" value="ECO:0007669"/>
    <property type="project" value="TreeGrafter"/>
</dbReference>
<dbReference type="InterPro" id="IPR002481">
    <property type="entry name" value="FUR"/>
</dbReference>
<organism evidence="9 10">
    <name type="scientific">Phenylobacterium soli</name>
    <dbReference type="NCBI Taxonomy" id="2170551"/>
    <lineage>
        <taxon>Bacteria</taxon>
        <taxon>Pseudomonadati</taxon>
        <taxon>Pseudomonadota</taxon>
        <taxon>Alphaproteobacteria</taxon>
        <taxon>Caulobacterales</taxon>
        <taxon>Caulobacteraceae</taxon>
        <taxon>Phenylobacterium</taxon>
    </lineage>
</organism>
<dbReference type="GO" id="GO:0000976">
    <property type="term" value="F:transcription cis-regulatory region binding"/>
    <property type="evidence" value="ECO:0007669"/>
    <property type="project" value="TreeGrafter"/>
</dbReference>
<feature type="binding site" evidence="7">
    <location>
        <position position="153"/>
    </location>
    <ligand>
        <name>Zn(2+)</name>
        <dbReference type="ChEBI" id="CHEBI:29105"/>
    </ligand>
</feature>
<dbReference type="Gene3D" id="3.30.1490.190">
    <property type="match status" value="1"/>
</dbReference>
<dbReference type="Pfam" id="PF01475">
    <property type="entry name" value="FUR"/>
    <property type="match status" value="1"/>
</dbReference>
<dbReference type="SUPFAM" id="SSF46785">
    <property type="entry name" value="Winged helix' DNA-binding domain"/>
    <property type="match status" value="1"/>
</dbReference>
<dbReference type="InterPro" id="IPR036388">
    <property type="entry name" value="WH-like_DNA-bd_sf"/>
</dbReference>
<dbReference type="GO" id="GO:0045892">
    <property type="term" value="P:negative regulation of DNA-templated transcription"/>
    <property type="evidence" value="ECO:0007669"/>
    <property type="project" value="TreeGrafter"/>
</dbReference>
<keyword evidence="5" id="KW-0238">DNA-binding</keyword>
<evidence type="ECO:0000256" key="6">
    <source>
        <dbReference type="ARBA" id="ARBA00023163"/>
    </source>
</evidence>
<feature type="binding site" evidence="7">
    <location>
        <position position="114"/>
    </location>
    <ligand>
        <name>Zn(2+)</name>
        <dbReference type="ChEBI" id="CHEBI:29105"/>
    </ligand>
</feature>
<keyword evidence="6" id="KW-0804">Transcription</keyword>
<evidence type="ECO:0000256" key="7">
    <source>
        <dbReference type="PIRSR" id="PIRSR602481-1"/>
    </source>
</evidence>
<keyword evidence="3 7" id="KW-0862">Zinc</keyword>
<protein>
    <submittedName>
        <fullName evidence="9">Transcriptional repressor</fullName>
    </submittedName>
</protein>
<proteinExistence type="inferred from homology"/>
<comment type="cofactor">
    <cofactor evidence="8">
        <name>Mn(2+)</name>
        <dbReference type="ChEBI" id="CHEBI:29035"/>
    </cofactor>
    <cofactor evidence="8">
        <name>Fe(2+)</name>
        <dbReference type="ChEBI" id="CHEBI:29033"/>
    </cofactor>
    <text evidence="8">Binds 1 Mn(2+) or Fe(2+) ion per subunit.</text>
</comment>
<keyword evidence="4" id="KW-0805">Transcription regulation</keyword>
<dbReference type="GO" id="GO:0003700">
    <property type="term" value="F:DNA-binding transcription factor activity"/>
    <property type="evidence" value="ECO:0007669"/>
    <property type="project" value="InterPro"/>
</dbReference>
<evidence type="ECO:0000256" key="8">
    <source>
        <dbReference type="PIRSR" id="PIRSR602481-2"/>
    </source>
</evidence>
<dbReference type="PANTHER" id="PTHR33202">
    <property type="entry name" value="ZINC UPTAKE REGULATION PROTEIN"/>
    <property type="match status" value="1"/>
</dbReference>
<accession>A0A328AKM9</accession>